<proteinExistence type="evidence at transcript level"/>
<feature type="region of interest" description="Disordered" evidence="1">
    <location>
        <begin position="33"/>
        <end position="105"/>
    </location>
</feature>
<gene>
    <name evidence="2" type="primary">LOC100185798</name>
</gene>
<accession>A0A6F9DIZ2</accession>
<evidence type="ECO:0000313" key="2">
    <source>
        <dbReference type="EMBL" id="CAB3262958.1"/>
    </source>
</evidence>
<sequence>MVERSRSVTPQHWAARPTTPRHFMNEVVQSAYDTSDDERHRYMEQQHQSAQAEKSQRLKEQYSKLQMLQRKQRMVEKKHVPNPKHKTSSIPSYQVTNMQAKSSDV</sequence>
<dbReference type="AlphaFoldDB" id="A0A6F9DIZ2"/>
<organism evidence="2">
    <name type="scientific">Phallusia mammillata</name>
    <dbReference type="NCBI Taxonomy" id="59560"/>
    <lineage>
        <taxon>Eukaryota</taxon>
        <taxon>Metazoa</taxon>
        <taxon>Chordata</taxon>
        <taxon>Tunicata</taxon>
        <taxon>Ascidiacea</taxon>
        <taxon>Phlebobranchia</taxon>
        <taxon>Ascidiidae</taxon>
        <taxon>Phallusia</taxon>
    </lineage>
</organism>
<dbReference type="EMBL" id="LR787096">
    <property type="protein sequence ID" value="CAB3262958.1"/>
    <property type="molecule type" value="mRNA"/>
</dbReference>
<reference evidence="2" key="1">
    <citation type="submission" date="2020-04" db="EMBL/GenBank/DDBJ databases">
        <authorList>
            <person name="Neveu A P."/>
        </authorList>
    </citation>
    <scope>NUCLEOTIDE SEQUENCE</scope>
    <source>
        <tissue evidence="2">Whole embryo</tissue>
    </source>
</reference>
<feature type="compositionally biased region" description="Polar residues" evidence="1">
    <location>
        <begin position="88"/>
        <end position="105"/>
    </location>
</feature>
<name>A0A6F9DIZ2_9ASCI</name>
<protein>
    <submittedName>
        <fullName evidence="2">Uncharacterized protein LOC100185798</fullName>
    </submittedName>
</protein>
<evidence type="ECO:0000256" key="1">
    <source>
        <dbReference type="SAM" id="MobiDB-lite"/>
    </source>
</evidence>